<dbReference type="InterPro" id="IPR016135">
    <property type="entry name" value="UBQ-conjugating_enzyme/RWD"/>
</dbReference>
<gene>
    <name evidence="2" type="ORF">Pfra01_001365000</name>
</gene>
<name>A0A9W6XNH5_9STRA</name>
<sequence>MSRNPPEGVSVGLGDDENIFNWEILLVGPPDTLYEGGFFKAVLEFPADFPNMPPKMTFKSEMWHPNGELLSTIEVVAVLPV</sequence>
<dbReference type="Pfam" id="PF00179">
    <property type="entry name" value="UQ_con"/>
    <property type="match status" value="1"/>
</dbReference>
<dbReference type="EMBL" id="BSXT01001401">
    <property type="protein sequence ID" value="GMF42123.1"/>
    <property type="molecule type" value="Genomic_DNA"/>
</dbReference>
<dbReference type="PROSITE" id="PS50127">
    <property type="entry name" value="UBC_2"/>
    <property type="match status" value="1"/>
</dbReference>
<dbReference type="Proteomes" id="UP001165121">
    <property type="component" value="Unassembled WGS sequence"/>
</dbReference>
<dbReference type="AlphaFoldDB" id="A0A9W6XNH5"/>
<evidence type="ECO:0000313" key="3">
    <source>
        <dbReference type="Proteomes" id="UP001165121"/>
    </source>
</evidence>
<dbReference type="SUPFAM" id="SSF54495">
    <property type="entry name" value="UBC-like"/>
    <property type="match status" value="1"/>
</dbReference>
<dbReference type="InterPro" id="IPR000608">
    <property type="entry name" value="UBC"/>
</dbReference>
<evidence type="ECO:0000259" key="1">
    <source>
        <dbReference type="PROSITE" id="PS50127"/>
    </source>
</evidence>
<dbReference type="Gene3D" id="3.10.110.10">
    <property type="entry name" value="Ubiquitin Conjugating Enzyme"/>
    <property type="match status" value="1"/>
</dbReference>
<keyword evidence="3" id="KW-1185">Reference proteome</keyword>
<accession>A0A9W6XNH5</accession>
<reference evidence="2" key="1">
    <citation type="submission" date="2023-04" db="EMBL/GenBank/DDBJ databases">
        <title>Phytophthora fragariaefolia NBRC 109709.</title>
        <authorList>
            <person name="Ichikawa N."/>
            <person name="Sato H."/>
            <person name="Tonouchi N."/>
        </authorList>
    </citation>
    <scope>NUCLEOTIDE SEQUENCE</scope>
    <source>
        <strain evidence="2">NBRC 109709</strain>
    </source>
</reference>
<comment type="caution">
    <text evidence="2">The sequence shown here is derived from an EMBL/GenBank/DDBJ whole genome shotgun (WGS) entry which is preliminary data.</text>
</comment>
<dbReference type="InterPro" id="IPR050113">
    <property type="entry name" value="Ub_conjugating_enzyme"/>
</dbReference>
<proteinExistence type="predicted"/>
<dbReference type="PANTHER" id="PTHR24067">
    <property type="entry name" value="UBIQUITIN-CONJUGATING ENZYME E2"/>
    <property type="match status" value="1"/>
</dbReference>
<protein>
    <submittedName>
        <fullName evidence="2">Unnamed protein product</fullName>
    </submittedName>
</protein>
<dbReference type="OrthoDB" id="19692at2759"/>
<feature type="domain" description="UBC core" evidence="1">
    <location>
        <begin position="1"/>
        <end position="81"/>
    </location>
</feature>
<evidence type="ECO:0000313" key="2">
    <source>
        <dbReference type="EMBL" id="GMF42123.1"/>
    </source>
</evidence>
<organism evidence="2 3">
    <name type="scientific">Phytophthora fragariaefolia</name>
    <dbReference type="NCBI Taxonomy" id="1490495"/>
    <lineage>
        <taxon>Eukaryota</taxon>
        <taxon>Sar</taxon>
        <taxon>Stramenopiles</taxon>
        <taxon>Oomycota</taxon>
        <taxon>Peronosporomycetes</taxon>
        <taxon>Peronosporales</taxon>
        <taxon>Peronosporaceae</taxon>
        <taxon>Phytophthora</taxon>
    </lineage>
</organism>